<evidence type="ECO:0000256" key="2">
    <source>
        <dbReference type="ARBA" id="ARBA00022490"/>
    </source>
</evidence>
<comment type="subunit">
    <text evidence="9 10">Homodimer. Probably interacts with PlsY.</text>
</comment>
<comment type="subcellular location">
    <subcellularLocation>
        <location evidence="10">Cytoplasm</location>
    </subcellularLocation>
    <text evidence="10">Associated with the membrane possibly through PlsY.</text>
</comment>
<dbReference type="InterPro" id="IPR012281">
    <property type="entry name" value="Phospholipid_synth_PlsX-like"/>
</dbReference>
<dbReference type="PANTHER" id="PTHR30100">
    <property type="entry name" value="FATTY ACID/PHOSPHOLIPID SYNTHESIS PROTEIN PLSX"/>
    <property type="match status" value="1"/>
</dbReference>
<comment type="catalytic activity">
    <reaction evidence="1 10">
        <text>a fatty acyl-[ACP] + phosphate = an acyl phosphate + holo-[ACP]</text>
        <dbReference type="Rhea" id="RHEA:42292"/>
        <dbReference type="Rhea" id="RHEA-COMP:9685"/>
        <dbReference type="Rhea" id="RHEA-COMP:14125"/>
        <dbReference type="ChEBI" id="CHEBI:43474"/>
        <dbReference type="ChEBI" id="CHEBI:59918"/>
        <dbReference type="ChEBI" id="CHEBI:64479"/>
        <dbReference type="ChEBI" id="CHEBI:138651"/>
        <dbReference type="EC" id="2.3.1.274"/>
    </reaction>
</comment>
<evidence type="ECO:0000313" key="13">
    <source>
        <dbReference type="Proteomes" id="UP000317371"/>
    </source>
</evidence>
<dbReference type="PANTHER" id="PTHR30100:SF1">
    <property type="entry name" value="PHOSPHATE ACYLTRANSFERASE"/>
    <property type="match status" value="1"/>
</dbReference>
<dbReference type="GO" id="GO:0006633">
    <property type="term" value="P:fatty acid biosynthetic process"/>
    <property type="evidence" value="ECO:0007669"/>
    <property type="project" value="UniProtKB-UniRule"/>
</dbReference>
<evidence type="ECO:0000256" key="6">
    <source>
        <dbReference type="ARBA" id="ARBA00023209"/>
    </source>
</evidence>
<dbReference type="Pfam" id="PF02504">
    <property type="entry name" value="FA_synthesis"/>
    <property type="match status" value="1"/>
</dbReference>
<evidence type="ECO:0000256" key="11">
    <source>
        <dbReference type="SAM" id="MobiDB-lite"/>
    </source>
</evidence>
<comment type="function">
    <text evidence="10">Catalyzes the reversible formation of acyl-phosphate (acyl-PO(4)) from acyl-[acyl-carrier-protein] (acyl-ACP). This enzyme utilizes acyl-ACP as fatty acyl donor, but not acyl-CoA.</text>
</comment>
<keyword evidence="7 10" id="KW-1208">Phospholipid metabolism</keyword>
<name>A0A540VM30_9CHLR</name>
<comment type="caution">
    <text evidence="12">The sequence shown here is derived from an EMBL/GenBank/DDBJ whole genome shotgun (WGS) entry which is preliminary data.</text>
</comment>
<protein>
    <recommendedName>
        <fullName evidence="8 10">Phosphate acyltransferase</fullName>
        <ecNumber evidence="8 10">2.3.1.274</ecNumber>
    </recommendedName>
    <alternativeName>
        <fullName evidence="10">Acyl-ACP phosphotransacylase</fullName>
    </alternativeName>
    <alternativeName>
        <fullName evidence="10">Acyl-[acyl-carrier-protein]--phosphate acyltransferase</fullName>
    </alternativeName>
    <alternativeName>
        <fullName evidence="10">Phosphate-acyl-ACP acyltransferase</fullName>
    </alternativeName>
</protein>
<evidence type="ECO:0000256" key="3">
    <source>
        <dbReference type="ARBA" id="ARBA00022516"/>
    </source>
</evidence>
<proteinExistence type="inferred from homology"/>
<evidence type="ECO:0000256" key="4">
    <source>
        <dbReference type="ARBA" id="ARBA00022679"/>
    </source>
</evidence>
<dbReference type="PIRSF" id="PIRSF002465">
    <property type="entry name" value="Phsphlp_syn_PlsX"/>
    <property type="match status" value="1"/>
</dbReference>
<dbReference type="AlphaFoldDB" id="A0A540VM30"/>
<dbReference type="Proteomes" id="UP000317371">
    <property type="component" value="Unassembled WGS sequence"/>
</dbReference>
<feature type="region of interest" description="Disordered" evidence="11">
    <location>
        <begin position="357"/>
        <end position="382"/>
    </location>
</feature>
<accession>A0A540VM30</accession>
<reference evidence="12 13" key="1">
    <citation type="submission" date="2019-06" db="EMBL/GenBank/DDBJ databases">
        <title>Genome sequence of Litorilinea aerophila BAA-2444.</title>
        <authorList>
            <person name="Maclea K.S."/>
            <person name="Maurais E.G."/>
            <person name="Iannazzi L.C."/>
        </authorList>
    </citation>
    <scope>NUCLEOTIDE SEQUENCE [LARGE SCALE GENOMIC DNA]</scope>
    <source>
        <strain evidence="12 13">ATCC BAA-2444</strain>
    </source>
</reference>
<gene>
    <name evidence="10 12" type="primary">plsX</name>
    <name evidence="12" type="ORF">FKZ61_00005</name>
</gene>
<evidence type="ECO:0000313" key="12">
    <source>
        <dbReference type="EMBL" id="TQE97802.1"/>
    </source>
</evidence>
<dbReference type="InParanoid" id="A0A540VM30"/>
<dbReference type="InterPro" id="IPR003664">
    <property type="entry name" value="FA_synthesis"/>
</dbReference>
<dbReference type="FunCoup" id="A0A540VM30">
    <property type="interactions" value="291"/>
</dbReference>
<dbReference type="GO" id="GO:0043811">
    <property type="term" value="F:phosphate:acyl-[acyl carrier protein] acyltransferase activity"/>
    <property type="evidence" value="ECO:0007669"/>
    <property type="project" value="UniProtKB-UniRule"/>
</dbReference>
<comment type="similarity">
    <text evidence="10">Belongs to the PlsX family.</text>
</comment>
<dbReference type="OrthoDB" id="9806408at2"/>
<evidence type="ECO:0000256" key="10">
    <source>
        <dbReference type="HAMAP-Rule" id="MF_00019"/>
    </source>
</evidence>
<keyword evidence="12" id="KW-0012">Acyltransferase</keyword>
<evidence type="ECO:0000256" key="9">
    <source>
        <dbReference type="ARBA" id="ARBA00046608"/>
    </source>
</evidence>
<keyword evidence="2 10" id="KW-0963">Cytoplasm</keyword>
<keyword evidence="5 10" id="KW-0443">Lipid metabolism</keyword>
<evidence type="ECO:0000256" key="5">
    <source>
        <dbReference type="ARBA" id="ARBA00023098"/>
    </source>
</evidence>
<keyword evidence="4 10" id="KW-0808">Transferase</keyword>
<dbReference type="Gene3D" id="3.40.718.10">
    <property type="entry name" value="Isopropylmalate Dehydrogenase"/>
    <property type="match status" value="1"/>
</dbReference>
<evidence type="ECO:0000256" key="1">
    <source>
        <dbReference type="ARBA" id="ARBA00001232"/>
    </source>
</evidence>
<comment type="pathway">
    <text evidence="10">Lipid metabolism; phospholipid metabolism.</text>
</comment>
<dbReference type="UniPathway" id="UPA00085"/>
<keyword evidence="3 10" id="KW-0444">Lipid biosynthesis</keyword>
<dbReference type="SUPFAM" id="SSF53659">
    <property type="entry name" value="Isocitrate/Isopropylmalate dehydrogenase-like"/>
    <property type="match status" value="1"/>
</dbReference>
<evidence type="ECO:0000256" key="8">
    <source>
        <dbReference type="ARBA" id="ARBA00024069"/>
    </source>
</evidence>
<dbReference type="NCBIfam" id="TIGR00182">
    <property type="entry name" value="plsX"/>
    <property type="match status" value="1"/>
</dbReference>
<evidence type="ECO:0000256" key="7">
    <source>
        <dbReference type="ARBA" id="ARBA00023264"/>
    </source>
</evidence>
<dbReference type="EC" id="2.3.1.274" evidence="8 10"/>
<dbReference type="HAMAP" id="MF_00019">
    <property type="entry name" value="PlsX"/>
    <property type="match status" value="1"/>
</dbReference>
<dbReference type="GO" id="GO:0005737">
    <property type="term" value="C:cytoplasm"/>
    <property type="evidence" value="ECO:0007669"/>
    <property type="project" value="UniProtKB-SubCell"/>
</dbReference>
<keyword evidence="6 10" id="KW-0594">Phospholipid biosynthesis</keyword>
<keyword evidence="13" id="KW-1185">Reference proteome</keyword>
<organism evidence="12 13">
    <name type="scientific">Litorilinea aerophila</name>
    <dbReference type="NCBI Taxonomy" id="1204385"/>
    <lineage>
        <taxon>Bacteria</taxon>
        <taxon>Bacillati</taxon>
        <taxon>Chloroflexota</taxon>
        <taxon>Caldilineae</taxon>
        <taxon>Caldilineales</taxon>
        <taxon>Caldilineaceae</taxon>
        <taxon>Litorilinea</taxon>
    </lineage>
</organism>
<dbReference type="EMBL" id="VIGC01000001">
    <property type="protein sequence ID" value="TQE97802.1"/>
    <property type="molecule type" value="Genomic_DNA"/>
</dbReference>
<sequence>MVPVIWQQRAIGWKASRVERNQTNMNIALDVMGGDHGPAEIIAGAIEAARAYKNVTISLVGKPEVIQAELARQNATGLNLPIVPASEVIEMGEKPAAAVRAKPDSSMVVASRLVRNGTAQAFVTAGNTGGALAAGILQIGRMRGILRPALISPFPTHRGFCVVLDIGANADVRPEHLQQFAVMGSLYARHILGIVNPSVRILSNGEEAGKGNHLVVEAFRLLEQTPGINFQGNVESKEIMEGLTDVVVTDGFTGNIFVKTAEATAKLLQQVMIEELTAGPISSVGAFLAQAALRRVRRRVDDSEYGGAVLLGLSGLVVVAHGRSKANAIRHAIRVAKQGIEQDILAKIQREVSRQMAEGTDLAGSESMDMFNQTSTLKKETA</sequence>
<dbReference type="GO" id="GO:0008654">
    <property type="term" value="P:phospholipid biosynthetic process"/>
    <property type="evidence" value="ECO:0007669"/>
    <property type="project" value="UniProtKB-KW"/>
</dbReference>